<keyword evidence="2" id="KW-0143">Chaperone</keyword>
<feature type="region of interest" description="Disordered" evidence="5">
    <location>
        <begin position="208"/>
        <end position="281"/>
    </location>
</feature>
<feature type="compositionally biased region" description="Basic and acidic residues" evidence="5">
    <location>
        <begin position="267"/>
        <end position="279"/>
    </location>
</feature>
<name>A0A803M178_CHEQI</name>
<evidence type="ECO:0000256" key="4">
    <source>
        <dbReference type="SAM" id="Coils"/>
    </source>
</evidence>
<feature type="region of interest" description="Disordered" evidence="5">
    <location>
        <begin position="409"/>
        <end position="432"/>
    </location>
</feature>
<evidence type="ECO:0000313" key="7">
    <source>
        <dbReference type="EnsemblPlants" id="AUR62021710-RA:cds"/>
    </source>
</evidence>
<keyword evidence="8" id="KW-1185">Reference proteome</keyword>
<evidence type="ECO:0000256" key="5">
    <source>
        <dbReference type="SAM" id="MobiDB-lite"/>
    </source>
</evidence>
<dbReference type="PROSITE" id="PS51369">
    <property type="entry name" value="TCP"/>
    <property type="match status" value="1"/>
</dbReference>
<protein>
    <recommendedName>
        <fullName evidence="6">TCP domain-containing protein</fullName>
    </recommendedName>
</protein>
<dbReference type="OMA" id="IRMSAIC"/>
<dbReference type="Gene3D" id="3.30.1120.90">
    <property type="entry name" value="Nucleosome assembly protein"/>
    <property type="match status" value="1"/>
</dbReference>
<dbReference type="InterPro" id="IPR002164">
    <property type="entry name" value="NAP_family"/>
</dbReference>
<organism evidence="7 8">
    <name type="scientific">Chenopodium quinoa</name>
    <name type="common">Quinoa</name>
    <dbReference type="NCBI Taxonomy" id="63459"/>
    <lineage>
        <taxon>Eukaryota</taxon>
        <taxon>Viridiplantae</taxon>
        <taxon>Streptophyta</taxon>
        <taxon>Embryophyta</taxon>
        <taxon>Tracheophyta</taxon>
        <taxon>Spermatophyta</taxon>
        <taxon>Magnoliopsida</taxon>
        <taxon>eudicotyledons</taxon>
        <taxon>Gunneridae</taxon>
        <taxon>Pentapetalae</taxon>
        <taxon>Caryophyllales</taxon>
        <taxon>Chenopodiaceae</taxon>
        <taxon>Chenopodioideae</taxon>
        <taxon>Atripliceae</taxon>
        <taxon>Chenopodium</taxon>
    </lineage>
</organism>
<keyword evidence="4" id="KW-0175">Coiled coil</keyword>
<dbReference type="GO" id="GO:0005634">
    <property type="term" value="C:nucleus"/>
    <property type="evidence" value="ECO:0007669"/>
    <property type="project" value="InterPro"/>
</dbReference>
<accession>A0A803M178</accession>
<dbReference type="Pfam" id="PF00956">
    <property type="entry name" value="NAP"/>
    <property type="match status" value="1"/>
</dbReference>
<feature type="compositionally biased region" description="Basic and acidic residues" evidence="5">
    <location>
        <begin position="541"/>
        <end position="556"/>
    </location>
</feature>
<evidence type="ECO:0000256" key="2">
    <source>
        <dbReference type="ARBA" id="ARBA00023186"/>
    </source>
</evidence>
<dbReference type="GO" id="GO:0042393">
    <property type="term" value="F:histone binding"/>
    <property type="evidence" value="ECO:0007669"/>
    <property type="project" value="UniProtKB-ARBA"/>
</dbReference>
<dbReference type="GO" id="GO:0006334">
    <property type="term" value="P:nucleosome assembly"/>
    <property type="evidence" value="ECO:0007669"/>
    <property type="project" value="InterPro"/>
</dbReference>
<feature type="domain" description="TCP" evidence="6">
    <location>
        <begin position="268"/>
        <end position="322"/>
    </location>
</feature>
<dbReference type="PANTHER" id="PTHR11875">
    <property type="entry name" value="TESTIS-SPECIFIC Y-ENCODED PROTEIN"/>
    <property type="match status" value="1"/>
</dbReference>
<dbReference type="Pfam" id="PF03634">
    <property type="entry name" value="TCP"/>
    <property type="match status" value="1"/>
</dbReference>
<reference evidence="7" key="2">
    <citation type="submission" date="2021-03" db="UniProtKB">
        <authorList>
            <consortium name="EnsemblPlants"/>
        </authorList>
    </citation>
    <scope>IDENTIFICATION</scope>
</reference>
<evidence type="ECO:0000256" key="3">
    <source>
        <dbReference type="RuleBase" id="RU003876"/>
    </source>
</evidence>
<dbReference type="Proteomes" id="UP000596660">
    <property type="component" value="Unplaced"/>
</dbReference>
<reference evidence="7" key="1">
    <citation type="journal article" date="2017" name="Nature">
        <title>The genome of Chenopodium quinoa.</title>
        <authorList>
            <person name="Jarvis D.E."/>
            <person name="Ho Y.S."/>
            <person name="Lightfoot D.J."/>
            <person name="Schmoeckel S.M."/>
            <person name="Li B."/>
            <person name="Borm T.J.A."/>
            <person name="Ohyanagi H."/>
            <person name="Mineta K."/>
            <person name="Michell C.T."/>
            <person name="Saber N."/>
            <person name="Kharbatia N.M."/>
            <person name="Rupper R.R."/>
            <person name="Sharp A.R."/>
            <person name="Dally N."/>
            <person name="Boughton B.A."/>
            <person name="Woo Y.H."/>
            <person name="Gao G."/>
            <person name="Schijlen E.G.W.M."/>
            <person name="Guo X."/>
            <person name="Momin A.A."/>
            <person name="Negrao S."/>
            <person name="Al-Babili S."/>
            <person name="Gehring C."/>
            <person name="Roessner U."/>
            <person name="Jung C."/>
            <person name="Murphy K."/>
            <person name="Arold S.T."/>
            <person name="Gojobori T."/>
            <person name="van der Linden C.G."/>
            <person name="van Loo E.N."/>
            <person name="Jellen E.N."/>
            <person name="Maughan P.J."/>
            <person name="Tester M."/>
        </authorList>
    </citation>
    <scope>NUCLEOTIDE SEQUENCE [LARGE SCALE GENOMIC DNA]</scope>
    <source>
        <strain evidence="7">cv. PI 614886</strain>
    </source>
</reference>
<feature type="compositionally biased region" description="Basic and acidic residues" evidence="5">
    <location>
        <begin position="1"/>
        <end position="14"/>
    </location>
</feature>
<evidence type="ECO:0000313" key="8">
    <source>
        <dbReference type="Proteomes" id="UP000596660"/>
    </source>
</evidence>
<sequence length="556" mass="59693">MVADKGKKLKATEKNDEENAEQIDSELVLSIEKLQEIQDDLEKINEKASDEVLEVEKRYNEVRKPVYDRRNEIIKSIPDFWLTAFLSHPALSELVTEEDHKVFKHLTSIDVEDSKDVKSGYSITFNFSPNPYFEDTKLTKTFTFLDEGTTKVTATSIKWKEGMGIPNGVDNDKKGNKRAHIEESFFSWFSETQQTDDDIHDELLEKKEEEACSSSTPFNPSLAIAPSGSSGPGPSTSAGPPQAQPPVGGGESSSGPNSKKAAPKRTSTKDRHTKVDGRGRRIRMPALCAARVFQLTRELGHKSDGETIEWLLQQAEPAVIAATGTGTIPANFTSLNISLRSSGSSLSVPSQLRSSSSYFSPNFTTAASASRRNFFAGIGLSSDTSPSSALLNFQTATLNLNPGLLQAKQECTTTTSSSHHHSHHNNNAGSAAAAVMSGDPIWTIPSVNNSAGLYRGSVPSGLHFMNFATPMALLPSQQLGPQMGSGAGNNNNSGGGGGSGHNNMSPGEQAHHLGLLTGLNPYRSVQGGGISDSQASGSHSHHGDDRHDTTSHSHHS</sequence>
<feature type="region of interest" description="Disordered" evidence="5">
    <location>
        <begin position="476"/>
        <end position="556"/>
    </location>
</feature>
<dbReference type="SUPFAM" id="SSF143113">
    <property type="entry name" value="NAP-like"/>
    <property type="match status" value="1"/>
</dbReference>
<dbReference type="EnsemblPlants" id="AUR62021710-RA">
    <property type="protein sequence ID" value="AUR62021710-RA:cds"/>
    <property type="gene ID" value="AUR62021710"/>
</dbReference>
<feature type="compositionally biased region" description="Low complexity" evidence="5">
    <location>
        <begin position="220"/>
        <end position="241"/>
    </location>
</feature>
<evidence type="ECO:0000256" key="1">
    <source>
        <dbReference type="ARBA" id="ARBA00009947"/>
    </source>
</evidence>
<feature type="compositionally biased region" description="Gly residues" evidence="5">
    <location>
        <begin position="483"/>
        <end position="500"/>
    </location>
</feature>
<dbReference type="InterPro" id="IPR017887">
    <property type="entry name" value="TF_TCP_subgr"/>
</dbReference>
<dbReference type="AlphaFoldDB" id="A0A803M178"/>
<feature type="region of interest" description="Disordered" evidence="5">
    <location>
        <begin position="1"/>
        <end position="22"/>
    </location>
</feature>
<dbReference type="InterPro" id="IPR037231">
    <property type="entry name" value="NAP-like_sf"/>
</dbReference>
<comment type="similarity">
    <text evidence="1 3">Belongs to the nucleosome assembly protein (NAP) family.</text>
</comment>
<dbReference type="Gramene" id="AUR62021710-RA">
    <property type="protein sequence ID" value="AUR62021710-RA:cds"/>
    <property type="gene ID" value="AUR62021710"/>
</dbReference>
<dbReference type="Gene3D" id="1.20.5.1500">
    <property type="match status" value="1"/>
</dbReference>
<feature type="coiled-coil region" evidence="4">
    <location>
        <begin position="27"/>
        <end position="58"/>
    </location>
</feature>
<proteinExistence type="inferred from homology"/>
<evidence type="ECO:0000259" key="6">
    <source>
        <dbReference type="PROSITE" id="PS51369"/>
    </source>
</evidence>
<dbReference type="GO" id="GO:0000724">
    <property type="term" value="P:double-strand break repair via homologous recombination"/>
    <property type="evidence" value="ECO:0007669"/>
    <property type="project" value="UniProtKB-ARBA"/>
</dbReference>